<keyword evidence="2" id="KW-1185">Reference proteome</keyword>
<dbReference type="InParanoid" id="A0A7R8YVF3"/>
<dbReference type="AlphaFoldDB" id="A0A7R8YVF3"/>
<reference evidence="1 2" key="1">
    <citation type="submission" date="2020-11" db="EMBL/GenBank/DDBJ databases">
        <authorList>
            <person name="Wallbank WR R."/>
            <person name="Pardo Diaz C."/>
            <person name="Kozak K."/>
            <person name="Martin S."/>
            <person name="Jiggins C."/>
            <person name="Moest M."/>
            <person name="Warren A I."/>
            <person name="Generalovic N T."/>
            <person name="Byers J.R.P. K."/>
            <person name="Montejo-Kovacevich G."/>
            <person name="Yen C E."/>
        </authorList>
    </citation>
    <scope>NUCLEOTIDE SEQUENCE [LARGE SCALE GENOMIC DNA]</scope>
</reference>
<dbReference type="EMBL" id="LR899012">
    <property type="protein sequence ID" value="CAD7086792.1"/>
    <property type="molecule type" value="Genomic_DNA"/>
</dbReference>
<name>A0A7R8YVF3_HERIL</name>
<dbReference type="InterPro" id="IPR009003">
    <property type="entry name" value="Peptidase_S1_PA"/>
</dbReference>
<sequence>MENSAIPFTLFCFHRGNVKLSPRTYVVLYGLRKGCDMYEQFEPRLIRYVVHHPDFFAFTRRADLAFMISFKPLLIYNATEILPEAGSPSKDEPSSDKLFVSFEKVPVGTKCTFIGFLTENDTGMPLTRLTATSIEIENESLCEEAYTEKRKALYPDKYCAGGFNYFKDLVVENGIEN</sequence>
<dbReference type="InterPro" id="IPR043504">
    <property type="entry name" value="Peptidase_S1_PA_chymotrypsin"/>
</dbReference>
<evidence type="ECO:0000313" key="2">
    <source>
        <dbReference type="Proteomes" id="UP000594454"/>
    </source>
</evidence>
<gene>
    <name evidence="1" type="ORF">HERILL_LOCUS9538</name>
</gene>
<dbReference type="SUPFAM" id="SSF50494">
    <property type="entry name" value="Trypsin-like serine proteases"/>
    <property type="match status" value="1"/>
</dbReference>
<protein>
    <submittedName>
        <fullName evidence="1">Uncharacterized protein</fullName>
    </submittedName>
</protein>
<proteinExistence type="predicted"/>
<dbReference type="Proteomes" id="UP000594454">
    <property type="component" value="Chromosome 4"/>
</dbReference>
<evidence type="ECO:0000313" key="1">
    <source>
        <dbReference type="EMBL" id="CAD7086792.1"/>
    </source>
</evidence>
<accession>A0A7R8YVF3</accession>
<organism evidence="1 2">
    <name type="scientific">Hermetia illucens</name>
    <name type="common">Black soldier fly</name>
    <dbReference type="NCBI Taxonomy" id="343691"/>
    <lineage>
        <taxon>Eukaryota</taxon>
        <taxon>Metazoa</taxon>
        <taxon>Ecdysozoa</taxon>
        <taxon>Arthropoda</taxon>
        <taxon>Hexapoda</taxon>
        <taxon>Insecta</taxon>
        <taxon>Pterygota</taxon>
        <taxon>Neoptera</taxon>
        <taxon>Endopterygota</taxon>
        <taxon>Diptera</taxon>
        <taxon>Brachycera</taxon>
        <taxon>Stratiomyomorpha</taxon>
        <taxon>Stratiomyidae</taxon>
        <taxon>Hermetiinae</taxon>
        <taxon>Hermetia</taxon>
    </lineage>
</organism>
<dbReference type="Gene3D" id="2.40.10.10">
    <property type="entry name" value="Trypsin-like serine proteases"/>
    <property type="match status" value="2"/>
</dbReference>